<dbReference type="EMBL" id="OX597817">
    <property type="protein sequence ID" value="CAI9721013.1"/>
    <property type="molecule type" value="Genomic_DNA"/>
</dbReference>
<gene>
    <name evidence="2" type="ORF">OCTVUL_1B018626</name>
</gene>
<evidence type="ECO:0000313" key="2">
    <source>
        <dbReference type="EMBL" id="CAI9721013.1"/>
    </source>
</evidence>
<feature type="compositionally biased region" description="Basic and acidic residues" evidence="1">
    <location>
        <begin position="63"/>
        <end position="80"/>
    </location>
</feature>
<evidence type="ECO:0000313" key="3">
    <source>
        <dbReference type="Proteomes" id="UP001162480"/>
    </source>
</evidence>
<dbReference type="Proteomes" id="UP001162480">
    <property type="component" value="Chromosome 4"/>
</dbReference>
<reference evidence="2" key="1">
    <citation type="submission" date="2023-08" db="EMBL/GenBank/DDBJ databases">
        <authorList>
            <person name="Alioto T."/>
            <person name="Alioto T."/>
            <person name="Gomez Garrido J."/>
        </authorList>
    </citation>
    <scope>NUCLEOTIDE SEQUENCE</scope>
</reference>
<protein>
    <submittedName>
        <fullName evidence="2">Uncharacterized protein</fullName>
    </submittedName>
</protein>
<keyword evidence="3" id="KW-1185">Reference proteome</keyword>
<accession>A0AA36F390</accession>
<feature type="region of interest" description="Disordered" evidence="1">
    <location>
        <begin position="54"/>
        <end position="80"/>
    </location>
</feature>
<evidence type="ECO:0000256" key="1">
    <source>
        <dbReference type="SAM" id="MobiDB-lite"/>
    </source>
</evidence>
<sequence>MKRKTYLKRIPVSCPFGMVTSTENNARSRPINYYGWKYHKWTFYGTILRNIRQSYQSQNRPKRGSDKSYGYKEVSSKSSDHMKDLMRHILRPKKLQEILATESRMWTARCVFLCPHNIQKELH</sequence>
<name>A0AA36F390_OCTVU</name>
<proteinExistence type="predicted"/>
<organism evidence="2 3">
    <name type="scientific">Octopus vulgaris</name>
    <name type="common">Common octopus</name>
    <dbReference type="NCBI Taxonomy" id="6645"/>
    <lineage>
        <taxon>Eukaryota</taxon>
        <taxon>Metazoa</taxon>
        <taxon>Spiralia</taxon>
        <taxon>Lophotrochozoa</taxon>
        <taxon>Mollusca</taxon>
        <taxon>Cephalopoda</taxon>
        <taxon>Coleoidea</taxon>
        <taxon>Octopodiformes</taxon>
        <taxon>Octopoda</taxon>
        <taxon>Incirrata</taxon>
        <taxon>Octopodidae</taxon>
        <taxon>Octopus</taxon>
    </lineage>
</organism>
<dbReference type="AlphaFoldDB" id="A0AA36F390"/>